<comment type="subcellular location">
    <subcellularLocation>
        <location evidence="2 10">Cytoplasm</location>
    </subcellularLocation>
</comment>
<dbReference type="InterPro" id="IPR039429">
    <property type="entry name" value="SHMT-like_dom"/>
</dbReference>
<feature type="modified residue" description="N6-(pyridoxal phosphate)lysine" evidence="10 11">
    <location>
        <position position="231"/>
    </location>
</feature>
<comment type="pathway">
    <text evidence="10">Amino-acid biosynthesis; glycine biosynthesis; glycine from L-serine: step 1/1.</text>
</comment>
<dbReference type="CDD" id="cd00378">
    <property type="entry name" value="SHMT"/>
    <property type="match status" value="1"/>
</dbReference>
<evidence type="ECO:0000256" key="2">
    <source>
        <dbReference type="ARBA" id="ARBA00004496"/>
    </source>
</evidence>
<comment type="similarity">
    <text evidence="3 10">Belongs to the SHMT family.</text>
</comment>
<feature type="site" description="Plays an important role in substrate specificity" evidence="10">
    <location>
        <position position="230"/>
    </location>
</feature>
<gene>
    <name evidence="10" type="primary">glyA</name>
    <name evidence="13" type="ORF">NL394_20050</name>
</gene>
<sequence length="449" mass="47892">MVEPLIRSLAQADPEVDQAIAQELIRQQSTLEMIASENFAPTAVMEAQGSVLTNKYAEGYPGKRYYGGCEHVDVIEQLAIDRLKSLFGAGFANVQPHSGAQANAAAMHALITPGDTIMGLNLAHGGHLTHGMRINFSGKLYNVVPYSVREDTHTIDMAEVERLALENKPQLIVAGWSAYSRQLDFAEFRRIADSVGAYLMVDMAHFAGLVAAGLHPSPVPHAHIVTSTTHKTLGGPRGGVILTNDADIAKKVNSAVFPGQQGGPLEHVIAAKAVAFKFAAEPEFKERQERVLEGSKILAERLLKEDVAAAGISVVSGGTDVHLVLVDLRNSELNGQQGEDALHRIGITVNRNAVPFDPRPPMVSSGLRVGTPALAARGFGAEEFTEVADIIATALIASAGTGTLDDRTAVELRTRVTALAEKFPLYPHLSNNRNGAESVLEAEMIGAAQ</sequence>
<dbReference type="NCBIfam" id="NF000586">
    <property type="entry name" value="PRK00011.1"/>
    <property type="match status" value="1"/>
</dbReference>
<comment type="subunit">
    <text evidence="4 10">Homodimer.</text>
</comment>
<dbReference type="EMBL" id="CP101185">
    <property type="protein sequence ID" value="UYV97296.1"/>
    <property type="molecule type" value="Genomic_DNA"/>
</dbReference>
<dbReference type="GO" id="GO:0005829">
    <property type="term" value="C:cytosol"/>
    <property type="evidence" value="ECO:0007669"/>
    <property type="project" value="TreeGrafter"/>
</dbReference>
<evidence type="ECO:0000256" key="6">
    <source>
        <dbReference type="ARBA" id="ARBA00022563"/>
    </source>
</evidence>
<organism evidence="13 14">
    <name type="scientific">Paenarthrobacter ureafaciens</name>
    <dbReference type="NCBI Taxonomy" id="37931"/>
    <lineage>
        <taxon>Bacteria</taxon>
        <taxon>Bacillati</taxon>
        <taxon>Actinomycetota</taxon>
        <taxon>Actinomycetes</taxon>
        <taxon>Micrococcales</taxon>
        <taxon>Micrococcaceae</taxon>
        <taxon>Paenarthrobacter</taxon>
    </lineage>
</organism>
<accession>A0AAX3EGT5</accession>
<dbReference type="FunFam" id="3.40.640.10:FF:000001">
    <property type="entry name" value="Serine hydroxymethyltransferase"/>
    <property type="match status" value="1"/>
</dbReference>
<evidence type="ECO:0000256" key="3">
    <source>
        <dbReference type="ARBA" id="ARBA00006376"/>
    </source>
</evidence>
<comment type="function">
    <text evidence="9">Catalyzes the reversible interconversion of serine and glycine with tetrahydrofolate (THF) serving as the one-carbon carrier. This reaction serves as the major source of one-carbon groups required for the biosynthesis of purines, thymidylate, methionine, and other important biomolecules. Also exhibits THF-independent aldolase activity toward beta-hydroxyamino acids, producing glycine and aldehydes, via a retro-aldol mechanism. Thus, is able to catalyze the cleavage of L-allo-threonine.</text>
</comment>
<dbReference type="InterPro" id="IPR001085">
    <property type="entry name" value="Ser_HO-MeTrfase"/>
</dbReference>
<dbReference type="HAMAP" id="MF_00051">
    <property type="entry name" value="SHMT"/>
    <property type="match status" value="1"/>
</dbReference>
<dbReference type="PANTHER" id="PTHR11680">
    <property type="entry name" value="SERINE HYDROXYMETHYLTRANSFERASE"/>
    <property type="match status" value="1"/>
</dbReference>
<dbReference type="InterPro" id="IPR015424">
    <property type="entry name" value="PyrdxlP-dep_Trfase"/>
</dbReference>
<evidence type="ECO:0000256" key="9">
    <source>
        <dbReference type="ARBA" id="ARBA00054606"/>
    </source>
</evidence>
<keyword evidence="10" id="KW-0028">Amino-acid biosynthesis</keyword>
<evidence type="ECO:0000313" key="14">
    <source>
        <dbReference type="Proteomes" id="UP001163293"/>
    </source>
</evidence>
<keyword evidence="14" id="KW-1185">Reference proteome</keyword>
<feature type="domain" description="Serine hydroxymethyltransferase-like" evidence="12">
    <location>
        <begin position="9"/>
        <end position="391"/>
    </location>
</feature>
<dbReference type="GO" id="GO:0030170">
    <property type="term" value="F:pyridoxal phosphate binding"/>
    <property type="evidence" value="ECO:0007669"/>
    <property type="project" value="UniProtKB-UniRule"/>
</dbReference>
<comment type="catalytic activity">
    <reaction evidence="10">
        <text>(6R)-5,10-methylene-5,6,7,8-tetrahydrofolate + glycine + H2O = (6S)-5,6,7,8-tetrahydrofolate + L-serine</text>
        <dbReference type="Rhea" id="RHEA:15481"/>
        <dbReference type="ChEBI" id="CHEBI:15377"/>
        <dbReference type="ChEBI" id="CHEBI:15636"/>
        <dbReference type="ChEBI" id="CHEBI:33384"/>
        <dbReference type="ChEBI" id="CHEBI:57305"/>
        <dbReference type="ChEBI" id="CHEBI:57453"/>
        <dbReference type="EC" id="2.1.2.1"/>
    </reaction>
</comment>
<evidence type="ECO:0000256" key="11">
    <source>
        <dbReference type="PIRSR" id="PIRSR000412-50"/>
    </source>
</evidence>
<dbReference type="Gene3D" id="3.40.640.10">
    <property type="entry name" value="Type I PLP-dependent aspartate aminotransferase-like (Major domain)"/>
    <property type="match status" value="1"/>
</dbReference>
<proteinExistence type="inferred from homology"/>
<evidence type="ECO:0000256" key="7">
    <source>
        <dbReference type="ARBA" id="ARBA00022679"/>
    </source>
</evidence>
<dbReference type="GO" id="GO:0035999">
    <property type="term" value="P:tetrahydrofolate interconversion"/>
    <property type="evidence" value="ECO:0007669"/>
    <property type="project" value="UniProtKB-UniRule"/>
</dbReference>
<dbReference type="RefSeq" id="WP_069696240.1">
    <property type="nucleotide sequence ID" value="NZ_CP014574.1"/>
</dbReference>
<dbReference type="Proteomes" id="UP001163293">
    <property type="component" value="Chromosome"/>
</dbReference>
<dbReference type="PANTHER" id="PTHR11680:SF35">
    <property type="entry name" value="SERINE HYDROXYMETHYLTRANSFERASE 1"/>
    <property type="match status" value="1"/>
</dbReference>
<keyword evidence="5 10" id="KW-0963">Cytoplasm</keyword>
<keyword evidence="6 10" id="KW-0554">One-carbon metabolism</keyword>
<evidence type="ECO:0000256" key="4">
    <source>
        <dbReference type="ARBA" id="ARBA00011738"/>
    </source>
</evidence>
<dbReference type="InterPro" id="IPR015421">
    <property type="entry name" value="PyrdxlP-dep_Trfase_major"/>
</dbReference>
<dbReference type="GO" id="GO:0042803">
    <property type="term" value="F:protein homodimerization activity"/>
    <property type="evidence" value="ECO:0007669"/>
    <property type="project" value="UniProtKB-ARBA"/>
</dbReference>
<evidence type="ECO:0000256" key="1">
    <source>
        <dbReference type="ARBA" id="ARBA00001933"/>
    </source>
</evidence>
<feature type="binding site" evidence="10">
    <location>
        <position position="122"/>
    </location>
    <ligand>
        <name>(6S)-5,6,7,8-tetrahydrofolate</name>
        <dbReference type="ChEBI" id="CHEBI:57453"/>
    </ligand>
</feature>
<dbReference type="Pfam" id="PF00464">
    <property type="entry name" value="SHMT"/>
    <property type="match status" value="1"/>
</dbReference>
<dbReference type="GO" id="GO:0019264">
    <property type="term" value="P:glycine biosynthetic process from serine"/>
    <property type="evidence" value="ECO:0007669"/>
    <property type="project" value="UniProtKB-UniRule"/>
</dbReference>
<dbReference type="PIRSF" id="PIRSF000412">
    <property type="entry name" value="SHMT"/>
    <property type="match status" value="1"/>
</dbReference>
<comment type="caution">
    <text evidence="10">Lacks conserved residue(s) required for the propagation of feature annotation.</text>
</comment>
<comment type="cofactor">
    <cofactor evidence="1 10 11">
        <name>pyridoxal 5'-phosphate</name>
        <dbReference type="ChEBI" id="CHEBI:597326"/>
    </cofactor>
</comment>
<dbReference type="InterPro" id="IPR019798">
    <property type="entry name" value="Ser_HO-MeTrfase_PLP_BS"/>
</dbReference>
<evidence type="ECO:0000256" key="5">
    <source>
        <dbReference type="ARBA" id="ARBA00022490"/>
    </source>
</evidence>
<dbReference type="EC" id="2.1.2.1" evidence="10"/>
<evidence type="ECO:0000256" key="10">
    <source>
        <dbReference type="HAMAP-Rule" id="MF_00051"/>
    </source>
</evidence>
<dbReference type="InterPro" id="IPR015422">
    <property type="entry name" value="PyrdxlP-dep_Trfase_small"/>
</dbReference>
<dbReference type="GO" id="GO:0004372">
    <property type="term" value="F:glycine hydroxymethyltransferase activity"/>
    <property type="evidence" value="ECO:0007669"/>
    <property type="project" value="UniProtKB-UniRule"/>
</dbReference>
<dbReference type="InterPro" id="IPR049943">
    <property type="entry name" value="Ser_HO-MeTrfase-like"/>
</dbReference>
<keyword evidence="7 10" id="KW-0808">Transferase</keyword>
<name>A0AAX3EGT5_PAEUR</name>
<protein>
    <recommendedName>
        <fullName evidence="10">Serine hydroxymethyltransferase</fullName>
        <shortName evidence="10">SHMT</shortName>
        <shortName evidence="10">Serine methylase</shortName>
        <ecNumber evidence="10">2.1.2.1</ecNumber>
    </recommendedName>
</protein>
<comment type="pathway">
    <text evidence="10">One-carbon metabolism; tetrahydrofolate interconversion.</text>
</comment>
<dbReference type="AlphaFoldDB" id="A0AAX3EGT5"/>
<dbReference type="GeneID" id="79883257"/>
<keyword evidence="8 10" id="KW-0663">Pyridoxal phosphate</keyword>
<reference evidence="13" key="1">
    <citation type="submission" date="2022-07" db="EMBL/GenBank/DDBJ databases">
        <authorList>
            <person name="Wu T."/>
        </authorList>
    </citation>
    <scope>NUCLEOTIDE SEQUENCE</scope>
    <source>
        <strain evidence="13">SD-1</strain>
    </source>
</reference>
<dbReference type="PROSITE" id="PS00096">
    <property type="entry name" value="SHMT"/>
    <property type="match status" value="1"/>
</dbReference>
<dbReference type="Gene3D" id="3.90.1150.10">
    <property type="entry name" value="Aspartate Aminotransferase, domain 1"/>
    <property type="match status" value="1"/>
</dbReference>
<evidence type="ECO:0000313" key="13">
    <source>
        <dbReference type="EMBL" id="UYV97296.1"/>
    </source>
</evidence>
<evidence type="ECO:0000256" key="8">
    <source>
        <dbReference type="ARBA" id="ARBA00022898"/>
    </source>
</evidence>
<evidence type="ECO:0000259" key="12">
    <source>
        <dbReference type="Pfam" id="PF00464"/>
    </source>
</evidence>
<dbReference type="SUPFAM" id="SSF53383">
    <property type="entry name" value="PLP-dependent transferases"/>
    <property type="match status" value="1"/>
</dbReference>
<feature type="binding site" evidence="10">
    <location>
        <begin position="126"/>
        <end position="128"/>
    </location>
    <ligand>
        <name>(6S)-5,6,7,8-tetrahydrofolate</name>
        <dbReference type="ChEBI" id="CHEBI:57453"/>
    </ligand>
</feature>